<dbReference type="EC" id="2.7.11.1" evidence="1"/>
<evidence type="ECO:0000259" key="9">
    <source>
        <dbReference type="PROSITE" id="PS50011"/>
    </source>
</evidence>
<evidence type="ECO:0000256" key="2">
    <source>
        <dbReference type="ARBA" id="ARBA00022527"/>
    </source>
</evidence>
<keyword evidence="6" id="KW-0067">ATP-binding</keyword>
<dbReference type="InterPro" id="IPR000719">
    <property type="entry name" value="Prot_kinase_dom"/>
</dbReference>
<dbReference type="EMBL" id="RWGY01000891">
    <property type="protein sequence ID" value="TVT98141.1"/>
    <property type="molecule type" value="Genomic_DNA"/>
</dbReference>
<comment type="caution">
    <text evidence="10">The sequence shown here is derived from an EMBL/GenBank/DDBJ whole genome shotgun (WGS) entry which is preliminary data.</text>
</comment>
<dbReference type="Proteomes" id="UP000324897">
    <property type="component" value="Unassembled WGS sequence"/>
</dbReference>
<gene>
    <name evidence="10" type="ORF">EJB05_56573</name>
</gene>
<keyword evidence="11" id="KW-1185">Reference proteome</keyword>
<dbReference type="FunFam" id="1.10.510.10:FF:001023">
    <property type="entry name" value="Os07g0541700 protein"/>
    <property type="match status" value="1"/>
</dbReference>
<evidence type="ECO:0000256" key="8">
    <source>
        <dbReference type="ARBA" id="ARBA00048679"/>
    </source>
</evidence>
<dbReference type="OrthoDB" id="688838at2759"/>
<dbReference type="PANTHER" id="PTHR45707:SF50">
    <property type="entry name" value="VESICLE-ASSOCIATED PROTEIN 1-1"/>
    <property type="match status" value="1"/>
</dbReference>
<dbReference type="SMART" id="SM00220">
    <property type="entry name" value="S_TKc"/>
    <property type="match status" value="1"/>
</dbReference>
<name>A0A5J9SFX9_9POAL</name>
<evidence type="ECO:0000256" key="3">
    <source>
        <dbReference type="ARBA" id="ARBA00022679"/>
    </source>
</evidence>
<dbReference type="GO" id="GO:0005524">
    <property type="term" value="F:ATP binding"/>
    <property type="evidence" value="ECO:0007669"/>
    <property type="project" value="UniProtKB-KW"/>
</dbReference>
<evidence type="ECO:0000256" key="7">
    <source>
        <dbReference type="ARBA" id="ARBA00047899"/>
    </source>
</evidence>
<dbReference type="PROSITE" id="PS00108">
    <property type="entry name" value="PROTEIN_KINASE_ST"/>
    <property type="match status" value="1"/>
</dbReference>
<dbReference type="InterPro" id="IPR011009">
    <property type="entry name" value="Kinase-like_dom_sf"/>
</dbReference>
<organism evidence="10 11">
    <name type="scientific">Eragrostis curvula</name>
    <name type="common">weeping love grass</name>
    <dbReference type="NCBI Taxonomy" id="38414"/>
    <lineage>
        <taxon>Eukaryota</taxon>
        <taxon>Viridiplantae</taxon>
        <taxon>Streptophyta</taxon>
        <taxon>Embryophyta</taxon>
        <taxon>Tracheophyta</taxon>
        <taxon>Spermatophyta</taxon>
        <taxon>Magnoliopsida</taxon>
        <taxon>Liliopsida</taxon>
        <taxon>Poales</taxon>
        <taxon>Poaceae</taxon>
        <taxon>PACMAD clade</taxon>
        <taxon>Chloridoideae</taxon>
        <taxon>Eragrostideae</taxon>
        <taxon>Eragrostidinae</taxon>
        <taxon>Eragrostis</taxon>
    </lineage>
</organism>
<dbReference type="Gene3D" id="1.10.510.10">
    <property type="entry name" value="Transferase(Phosphotransferase) domain 1"/>
    <property type="match status" value="1"/>
</dbReference>
<feature type="non-terminal residue" evidence="10">
    <location>
        <position position="1"/>
    </location>
</feature>
<evidence type="ECO:0000313" key="10">
    <source>
        <dbReference type="EMBL" id="TVT98141.1"/>
    </source>
</evidence>
<keyword evidence="2" id="KW-0723">Serine/threonine-protein kinase</keyword>
<comment type="catalytic activity">
    <reaction evidence="7">
        <text>L-threonyl-[protein] + ATP = O-phospho-L-threonyl-[protein] + ADP + H(+)</text>
        <dbReference type="Rhea" id="RHEA:46608"/>
        <dbReference type="Rhea" id="RHEA-COMP:11060"/>
        <dbReference type="Rhea" id="RHEA-COMP:11605"/>
        <dbReference type="ChEBI" id="CHEBI:15378"/>
        <dbReference type="ChEBI" id="CHEBI:30013"/>
        <dbReference type="ChEBI" id="CHEBI:30616"/>
        <dbReference type="ChEBI" id="CHEBI:61977"/>
        <dbReference type="ChEBI" id="CHEBI:456216"/>
        <dbReference type="EC" id="2.7.11.1"/>
    </reaction>
</comment>
<sequence length="134" mass="15016">LSNACLCHICVDEFHGLDWDKRYKIIKGISCGLYYLHEECHIVHLDLKPGNILLDETLVPKISDFGISKFVDEKQSHISMKGPLGTPCYMAPEIMVHGEISSSADMYSFGVILIEIIAGCKIIPTCHEKAGYRF</sequence>
<feature type="domain" description="Protein kinase" evidence="9">
    <location>
        <begin position="1"/>
        <end position="134"/>
    </location>
</feature>
<accession>A0A5J9SFX9</accession>
<dbReference type="GO" id="GO:0004674">
    <property type="term" value="F:protein serine/threonine kinase activity"/>
    <property type="evidence" value="ECO:0007669"/>
    <property type="project" value="UniProtKB-KW"/>
</dbReference>
<dbReference type="AlphaFoldDB" id="A0A5J9SFX9"/>
<evidence type="ECO:0000256" key="6">
    <source>
        <dbReference type="ARBA" id="ARBA00022840"/>
    </source>
</evidence>
<reference evidence="10 11" key="1">
    <citation type="journal article" date="2019" name="Sci. Rep.">
        <title>A high-quality genome of Eragrostis curvula grass provides insights into Poaceae evolution and supports new strategies to enhance forage quality.</title>
        <authorList>
            <person name="Carballo J."/>
            <person name="Santos B.A.C.M."/>
            <person name="Zappacosta D."/>
            <person name="Garbus I."/>
            <person name="Selva J.P."/>
            <person name="Gallo C.A."/>
            <person name="Diaz A."/>
            <person name="Albertini E."/>
            <person name="Caccamo M."/>
            <person name="Echenique V."/>
        </authorList>
    </citation>
    <scope>NUCLEOTIDE SEQUENCE [LARGE SCALE GENOMIC DNA]</scope>
    <source>
        <strain evidence="11">cv. Victoria</strain>
        <tissue evidence="10">Leaf</tissue>
    </source>
</reference>
<dbReference type="PANTHER" id="PTHR45707">
    <property type="entry name" value="C2 CALCIUM/LIPID-BINDING PLANT PHOSPHORIBOSYLTRANSFERASE FAMILY PROTEIN"/>
    <property type="match status" value="1"/>
</dbReference>
<dbReference type="InterPro" id="IPR008271">
    <property type="entry name" value="Ser/Thr_kinase_AS"/>
</dbReference>
<evidence type="ECO:0000313" key="11">
    <source>
        <dbReference type="Proteomes" id="UP000324897"/>
    </source>
</evidence>
<keyword evidence="3" id="KW-0808">Transferase</keyword>
<protein>
    <recommendedName>
        <fullName evidence="1">non-specific serine/threonine protein kinase</fullName>
        <ecNumber evidence="1">2.7.11.1</ecNumber>
    </recommendedName>
</protein>
<dbReference type="PROSITE" id="PS50011">
    <property type="entry name" value="PROTEIN_KINASE_DOM"/>
    <property type="match status" value="1"/>
</dbReference>
<dbReference type="SUPFAM" id="SSF56112">
    <property type="entry name" value="Protein kinase-like (PK-like)"/>
    <property type="match status" value="1"/>
</dbReference>
<evidence type="ECO:0000256" key="5">
    <source>
        <dbReference type="ARBA" id="ARBA00022777"/>
    </source>
</evidence>
<evidence type="ECO:0000256" key="1">
    <source>
        <dbReference type="ARBA" id="ARBA00012513"/>
    </source>
</evidence>
<evidence type="ECO:0000256" key="4">
    <source>
        <dbReference type="ARBA" id="ARBA00022741"/>
    </source>
</evidence>
<dbReference type="Pfam" id="PF00069">
    <property type="entry name" value="Pkinase"/>
    <property type="match status" value="1"/>
</dbReference>
<keyword evidence="5" id="KW-0418">Kinase</keyword>
<comment type="catalytic activity">
    <reaction evidence="8">
        <text>L-seryl-[protein] + ATP = O-phospho-L-seryl-[protein] + ADP + H(+)</text>
        <dbReference type="Rhea" id="RHEA:17989"/>
        <dbReference type="Rhea" id="RHEA-COMP:9863"/>
        <dbReference type="Rhea" id="RHEA-COMP:11604"/>
        <dbReference type="ChEBI" id="CHEBI:15378"/>
        <dbReference type="ChEBI" id="CHEBI:29999"/>
        <dbReference type="ChEBI" id="CHEBI:30616"/>
        <dbReference type="ChEBI" id="CHEBI:83421"/>
        <dbReference type="ChEBI" id="CHEBI:456216"/>
        <dbReference type="EC" id="2.7.11.1"/>
    </reaction>
</comment>
<keyword evidence="4" id="KW-0547">Nucleotide-binding</keyword>
<proteinExistence type="predicted"/>